<protein>
    <recommendedName>
        <fullName evidence="7">Endonuclease MutS2</fullName>
        <ecNumber evidence="7">3.1.-.-</ecNumber>
    </recommendedName>
    <alternativeName>
        <fullName evidence="7">Ribosome-associated protein quality control-upstream factor</fullName>
        <shortName evidence="7">RQC-upstream factor</shortName>
        <shortName evidence="7">RqcU</shortName>
        <ecNumber evidence="7">3.6.4.-</ecNumber>
    </alternativeName>
</protein>
<comment type="function">
    <text evidence="7">Endonuclease that is involved in the suppression of homologous recombination and thus may have a key role in the control of bacterial genetic diversity.</text>
</comment>
<feature type="domain" description="Smr" evidence="9">
    <location>
        <begin position="720"/>
        <end position="795"/>
    </location>
</feature>
<accession>A0ABY6MFH8</accession>
<evidence type="ECO:0000256" key="2">
    <source>
        <dbReference type="ARBA" id="ARBA00022741"/>
    </source>
</evidence>
<keyword evidence="4 7" id="KW-0067">ATP-binding</keyword>
<evidence type="ECO:0000256" key="1">
    <source>
        <dbReference type="ARBA" id="ARBA00022730"/>
    </source>
</evidence>
<dbReference type="InterPro" id="IPR007696">
    <property type="entry name" value="DNA_mismatch_repair_MutS_core"/>
</dbReference>
<dbReference type="Pfam" id="PF20297">
    <property type="entry name" value="MSSS"/>
    <property type="match status" value="1"/>
</dbReference>
<evidence type="ECO:0000256" key="6">
    <source>
        <dbReference type="ARBA" id="ARBA00023125"/>
    </source>
</evidence>
<keyword evidence="11" id="KW-1185">Reference proteome</keyword>
<dbReference type="SUPFAM" id="SSF48334">
    <property type="entry name" value="DNA repair protein MutS, domain III"/>
    <property type="match status" value="1"/>
</dbReference>
<dbReference type="InterPro" id="IPR002625">
    <property type="entry name" value="Smr_dom"/>
</dbReference>
<dbReference type="RefSeq" id="WP_264809068.1">
    <property type="nucleotide sequence ID" value="NZ_CP110226.1"/>
</dbReference>
<feature type="binding site" evidence="7">
    <location>
        <begin position="343"/>
        <end position="350"/>
    </location>
    <ligand>
        <name>ATP</name>
        <dbReference type="ChEBI" id="CHEBI:30616"/>
    </ligand>
</feature>
<dbReference type="SUPFAM" id="SSF160443">
    <property type="entry name" value="SMR domain-like"/>
    <property type="match status" value="1"/>
</dbReference>
<dbReference type="SMART" id="SM00533">
    <property type="entry name" value="MUTSd"/>
    <property type="match status" value="1"/>
</dbReference>
<dbReference type="Proteomes" id="UP001163156">
    <property type="component" value="Chromosome"/>
</dbReference>
<dbReference type="Gene3D" id="3.30.1370.110">
    <property type="match status" value="1"/>
</dbReference>
<dbReference type="PIRSF" id="PIRSF005814">
    <property type="entry name" value="MutS_YshD"/>
    <property type="match status" value="1"/>
</dbReference>
<name>A0ABY6MFH8_9BACT</name>
<keyword evidence="7" id="KW-0540">Nuclease</keyword>
<keyword evidence="6 7" id="KW-0238">DNA-binding</keyword>
<dbReference type="SMART" id="SM00534">
    <property type="entry name" value="MUTSac"/>
    <property type="match status" value="1"/>
</dbReference>
<dbReference type="NCBIfam" id="TIGR01069">
    <property type="entry name" value="mutS2"/>
    <property type="match status" value="1"/>
</dbReference>
<evidence type="ECO:0000313" key="11">
    <source>
        <dbReference type="Proteomes" id="UP001163156"/>
    </source>
</evidence>
<dbReference type="InterPro" id="IPR046893">
    <property type="entry name" value="MSSS"/>
</dbReference>
<proteinExistence type="inferred from homology"/>
<keyword evidence="7" id="KW-0255">Endonuclease</keyword>
<dbReference type="InterPro" id="IPR000432">
    <property type="entry name" value="DNA_mismatch_repair_MutS_C"/>
</dbReference>
<dbReference type="InterPro" id="IPR036063">
    <property type="entry name" value="Smr_dom_sf"/>
</dbReference>
<dbReference type="InterPro" id="IPR045076">
    <property type="entry name" value="MutS"/>
</dbReference>
<dbReference type="EC" id="3.1.-.-" evidence="7"/>
<comment type="function">
    <text evidence="7">Acts as a ribosome collision sensor, splitting the ribosome into its 2 subunits. Detects stalled/collided 70S ribosomes which it binds and splits by an ATP-hydrolysis driven conformational change. Acts upstream of the ribosome quality control system (RQC), a ribosome-associated complex that mediates the extraction of incompletely synthesized nascent chains from stalled ribosomes and their subsequent degradation. Probably generates substrates for RQC.</text>
</comment>
<reference evidence="10" key="1">
    <citation type="submission" date="2022-10" db="EMBL/GenBank/DDBJ databases">
        <title>Algoriphagus sp. a novel bacteria isolate from halophytes salicornia europaea.</title>
        <authorList>
            <person name="Peng Y."/>
            <person name="Jiang L."/>
            <person name="Lee J."/>
        </authorList>
    </citation>
    <scope>NUCLEOTIDE SEQUENCE</scope>
    <source>
        <strain evidence="10">TR-M5</strain>
    </source>
</reference>
<evidence type="ECO:0000256" key="4">
    <source>
        <dbReference type="ARBA" id="ARBA00022840"/>
    </source>
</evidence>
<dbReference type="InterPro" id="IPR005747">
    <property type="entry name" value="MutS2"/>
</dbReference>
<comment type="subunit">
    <text evidence="7">Homodimer. Binds to stalled ribosomes, contacting rRNA.</text>
</comment>
<dbReference type="PANTHER" id="PTHR48466">
    <property type="entry name" value="OS10G0509000 PROTEIN-RELATED"/>
    <property type="match status" value="1"/>
</dbReference>
<dbReference type="EMBL" id="CP110226">
    <property type="protein sequence ID" value="UZD22551.1"/>
    <property type="molecule type" value="Genomic_DNA"/>
</dbReference>
<dbReference type="EC" id="3.6.4.-" evidence="7"/>
<dbReference type="InterPro" id="IPR036187">
    <property type="entry name" value="DNA_mismatch_repair_MutS_sf"/>
</dbReference>
<comment type="similarity">
    <text evidence="7">Belongs to the DNA mismatch repair MutS family. MutS2 subfamily.</text>
</comment>
<keyword evidence="5 7" id="KW-0694">RNA-binding</keyword>
<dbReference type="Gene3D" id="3.40.50.300">
    <property type="entry name" value="P-loop containing nucleotide triphosphate hydrolases"/>
    <property type="match status" value="1"/>
</dbReference>
<dbReference type="SUPFAM" id="SSF52540">
    <property type="entry name" value="P-loop containing nucleoside triphosphate hydrolases"/>
    <property type="match status" value="1"/>
</dbReference>
<keyword evidence="3 7" id="KW-0378">Hydrolase</keyword>
<dbReference type="HAMAP" id="MF_00092">
    <property type="entry name" value="MutS2"/>
    <property type="match status" value="1"/>
</dbReference>
<evidence type="ECO:0000313" key="10">
    <source>
        <dbReference type="EMBL" id="UZD22551.1"/>
    </source>
</evidence>
<evidence type="ECO:0000256" key="8">
    <source>
        <dbReference type="SAM" id="Coils"/>
    </source>
</evidence>
<dbReference type="Pfam" id="PF01713">
    <property type="entry name" value="Smr"/>
    <property type="match status" value="1"/>
</dbReference>
<organism evidence="10 11">
    <name type="scientific">Algoriphagus halophytocola</name>
    <dbReference type="NCBI Taxonomy" id="2991499"/>
    <lineage>
        <taxon>Bacteria</taxon>
        <taxon>Pseudomonadati</taxon>
        <taxon>Bacteroidota</taxon>
        <taxon>Cytophagia</taxon>
        <taxon>Cytophagales</taxon>
        <taxon>Cyclobacteriaceae</taxon>
        <taxon>Algoriphagus</taxon>
    </lineage>
</organism>
<dbReference type="PANTHER" id="PTHR48466:SF2">
    <property type="entry name" value="OS10G0509000 PROTEIN"/>
    <property type="match status" value="1"/>
</dbReference>
<dbReference type="SMART" id="SM00463">
    <property type="entry name" value="SMR"/>
    <property type="match status" value="1"/>
</dbReference>
<keyword evidence="1 7" id="KW-0699">rRNA-binding</keyword>
<dbReference type="PROSITE" id="PS50828">
    <property type="entry name" value="SMR"/>
    <property type="match status" value="1"/>
</dbReference>
<evidence type="ECO:0000256" key="3">
    <source>
        <dbReference type="ARBA" id="ARBA00022801"/>
    </source>
</evidence>
<evidence type="ECO:0000256" key="5">
    <source>
        <dbReference type="ARBA" id="ARBA00022884"/>
    </source>
</evidence>
<keyword evidence="8" id="KW-0175">Coiled coil</keyword>
<sequence length="795" mass="90173">MLYPSNLEQKINFIKIKELLKAECTSPLGMSYVDKVSFSSDLNLVGKLLDQTAEFQQILISGEIFPSSNFTNLNPFLDKAKLENSFLDTEDFYEIKLALDTLKSCVAFFQNHEEEYPTLSQLLGLLLDLDLRLLREIELVIDEKGKMRSNASRELQLIRSQILYEESRLRKVMDRIFKEARAKGLTTEDASITIRSGRLVIPIAAENKRKLRGFIHDESATGQTVYMEPEEALDINNEIRDLEYMERREMIKILTQLTDKLRPAIPALRKATNFLGLMDFIRAKAKFAQKTESCKPEITKERQVIWTKARHPLLEMALEAQGKKIVPLDIKLSGHERLLVISGPNAGGKSVALKTVALLQYMLQCGLLIPVHPDSKNTLFDNLFIDIGDEQNLENDLSTYSSHLMSMKHFALFANRKTIVFIDEFGTGTEPQFGGAIAESILLALNKLGAYGVITTHYGNLKQVANKNQGMVNGAMRYDVEKLEPMYKLEIGKPGSSFALEIASKIGVPKHILDYAKSQIGDERVRYDRLLTQVENEKNQYSELLVEVKQKERLLKTRLQEYNELKETLEQTKKRYIQEAKQEAKQLLDQANKKIEATIREIKEGKAEKEATKQVRKDLEDFKKTVKPEKVAVKDPEVKVLGGKIAIGDWVRLKDNGAIAEVLDLRKNEAEISIGELKSKVKLARLEKISQGEVKKEKKAAASRSGYSTNEKMMDFSPNLDLRGKRGEEILPIIQSFVDEGYMLGLKDLRIVHGKGNGILRDLTRNFLREMGQVRHMEDEHADRGGAGVTLVTLK</sequence>
<feature type="coiled-coil region" evidence="8">
    <location>
        <begin position="527"/>
        <end position="608"/>
    </location>
</feature>
<evidence type="ECO:0000256" key="7">
    <source>
        <dbReference type="HAMAP-Rule" id="MF_00092"/>
    </source>
</evidence>
<keyword evidence="2 7" id="KW-0547">Nucleotide-binding</keyword>
<gene>
    <name evidence="7" type="primary">mutS2</name>
    <name evidence="7" type="synonym">rqcU</name>
    <name evidence="10" type="ORF">OM944_18095</name>
</gene>
<dbReference type="InterPro" id="IPR027417">
    <property type="entry name" value="P-loop_NTPase"/>
</dbReference>
<dbReference type="Pfam" id="PF00488">
    <property type="entry name" value="MutS_V"/>
    <property type="match status" value="1"/>
</dbReference>
<evidence type="ECO:0000259" key="9">
    <source>
        <dbReference type="PROSITE" id="PS50828"/>
    </source>
</evidence>